<dbReference type="GO" id="GO:0005524">
    <property type="term" value="F:ATP binding"/>
    <property type="evidence" value="ECO:0007669"/>
    <property type="project" value="UniProtKB-KW"/>
</dbReference>
<comment type="catalytic activity">
    <reaction evidence="16">
        <text>L-threonyl-[protein] + ATP = O-phospho-L-threonyl-[protein] + ADP + H(+)</text>
        <dbReference type="Rhea" id="RHEA:46608"/>
        <dbReference type="Rhea" id="RHEA-COMP:11060"/>
        <dbReference type="Rhea" id="RHEA-COMP:11605"/>
        <dbReference type="ChEBI" id="CHEBI:15378"/>
        <dbReference type="ChEBI" id="CHEBI:30013"/>
        <dbReference type="ChEBI" id="CHEBI:30616"/>
        <dbReference type="ChEBI" id="CHEBI:61977"/>
        <dbReference type="ChEBI" id="CHEBI:456216"/>
        <dbReference type="EC" id="2.7.11.1"/>
    </reaction>
</comment>
<dbReference type="Pfam" id="PF13855">
    <property type="entry name" value="LRR_8"/>
    <property type="match status" value="1"/>
</dbReference>
<evidence type="ECO:0000256" key="13">
    <source>
        <dbReference type="ARBA" id="ARBA00023136"/>
    </source>
</evidence>
<evidence type="ECO:0000256" key="18">
    <source>
        <dbReference type="SAM" id="MobiDB-lite"/>
    </source>
</evidence>
<evidence type="ECO:0000256" key="7">
    <source>
        <dbReference type="ARBA" id="ARBA00022729"/>
    </source>
</evidence>
<organism evidence="21 22">
    <name type="scientific">Stephania yunnanensis</name>
    <dbReference type="NCBI Taxonomy" id="152371"/>
    <lineage>
        <taxon>Eukaryota</taxon>
        <taxon>Viridiplantae</taxon>
        <taxon>Streptophyta</taxon>
        <taxon>Embryophyta</taxon>
        <taxon>Tracheophyta</taxon>
        <taxon>Spermatophyta</taxon>
        <taxon>Magnoliopsida</taxon>
        <taxon>Ranunculales</taxon>
        <taxon>Menispermaceae</taxon>
        <taxon>Menispermoideae</taxon>
        <taxon>Cissampelideae</taxon>
        <taxon>Stephania</taxon>
    </lineage>
</organism>
<evidence type="ECO:0000256" key="15">
    <source>
        <dbReference type="ARBA" id="ARBA00023180"/>
    </source>
</evidence>
<dbReference type="InterPro" id="IPR000719">
    <property type="entry name" value="Prot_kinase_dom"/>
</dbReference>
<proteinExistence type="predicted"/>
<keyword evidence="6 19" id="KW-0812">Transmembrane</keyword>
<feature type="compositionally biased region" description="Basic and acidic residues" evidence="18">
    <location>
        <begin position="53"/>
        <end position="66"/>
    </location>
</feature>
<dbReference type="GO" id="GO:0016020">
    <property type="term" value="C:membrane"/>
    <property type="evidence" value="ECO:0007669"/>
    <property type="project" value="UniProtKB-SubCell"/>
</dbReference>
<evidence type="ECO:0000256" key="14">
    <source>
        <dbReference type="ARBA" id="ARBA00023170"/>
    </source>
</evidence>
<keyword evidence="5" id="KW-0808">Transferase</keyword>
<keyword evidence="9" id="KW-0547">Nucleotide-binding</keyword>
<evidence type="ECO:0000256" key="16">
    <source>
        <dbReference type="ARBA" id="ARBA00047899"/>
    </source>
</evidence>
<feature type="region of interest" description="Disordered" evidence="18">
    <location>
        <begin position="14"/>
        <end position="66"/>
    </location>
</feature>
<name>A0AAP0NQK0_9MAGN</name>
<feature type="domain" description="Protein kinase" evidence="20">
    <location>
        <begin position="501"/>
        <end position="773"/>
    </location>
</feature>
<evidence type="ECO:0000259" key="20">
    <source>
        <dbReference type="PROSITE" id="PS50011"/>
    </source>
</evidence>
<keyword evidence="4" id="KW-0433">Leucine-rich repeat</keyword>
<evidence type="ECO:0000256" key="6">
    <source>
        <dbReference type="ARBA" id="ARBA00022692"/>
    </source>
</evidence>
<keyword evidence="14" id="KW-0675">Receptor</keyword>
<dbReference type="SUPFAM" id="SSF56112">
    <property type="entry name" value="Protein kinase-like (PK-like)"/>
    <property type="match status" value="1"/>
</dbReference>
<feature type="transmembrane region" description="Helical" evidence="19">
    <location>
        <begin position="415"/>
        <end position="440"/>
    </location>
</feature>
<reference evidence="21 22" key="1">
    <citation type="submission" date="2024-01" db="EMBL/GenBank/DDBJ databases">
        <title>Genome assemblies of Stephania.</title>
        <authorList>
            <person name="Yang L."/>
        </authorList>
    </citation>
    <scope>NUCLEOTIDE SEQUENCE [LARGE SCALE GENOMIC DNA]</scope>
    <source>
        <strain evidence="21">YNDBR</strain>
        <tissue evidence="21">Leaf</tissue>
    </source>
</reference>
<evidence type="ECO:0000256" key="3">
    <source>
        <dbReference type="ARBA" id="ARBA00022527"/>
    </source>
</evidence>
<dbReference type="InterPro" id="IPR032675">
    <property type="entry name" value="LRR_dom_sf"/>
</dbReference>
<protein>
    <recommendedName>
        <fullName evidence="2">non-specific serine/threonine protein kinase</fullName>
        <ecNumber evidence="2">2.7.11.1</ecNumber>
    </recommendedName>
</protein>
<comment type="catalytic activity">
    <reaction evidence="17">
        <text>L-seryl-[protein] + ATP = O-phospho-L-seryl-[protein] + ADP + H(+)</text>
        <dbReference type="Rhea" id="RHEA:17989"/>
        <dbReference type="Rhea" id="RHEA-COMP:9863"/>
        <dbReference type="Rhea" id="RHEA-COMP:11604"/>
        <dbReference type="ChEBI" id="CHEBI:15378"/>
        <dbReference type="ChEBI" id="CHEBI:29999"/>
        <dbReference type="ChEBI" id="CHEBI:30616"/>
        <dbReference type="ChEBI" id="CHEBI:83421"/>
        <dbReference type="ChEBI" id="CHEBI:456216"/>
        <dbReference type="EC" id="2.7.11.1"/>
    </reaction>
</comment>
<dbReference type="PANTHER" id="PTHR48006">
    <property type="entry name" value="LEUCINE-RICH REPEAT-CONTAINING PROTEIN DDB_G0281931-RELATED"/>
    <property type="match status" value="1"/>
</dbReference>
<keyword evidence="7" id="KW-0732">Signal</keyword>
<dbReference type="PROSITE" id="PS50011">
    <property type="entry name" value="PROTEIN_KINASE_DOM"/>
    <property type="match status" value="1"/>
</dbReference>
<dbReference type="PANTHER" id="PTHR48006:SF73">
    <property type="entry name" value="PROTEIN KINASE DOMAIN-CONTAINING PROTEIN"/>
    <property type="match status" value="1"/>
</dbReference>
<dbReference type="Gene3D" id="3.80.10.10">
    <property type="entry name" value="Ribonuclease Inhibitor"/>
    <property type="match status" value="2"/>
</dbReference>
<evidence type="ECO:0000256" key="9">
    <source>
        <dbReference type="ARBA" id="ARBA00022741"/>
    </source>
</evidence>
<evidence type="ECO:0000256" key="19">
    <source>
        <dbReference type="SAM" id="Phobius"/>
    </source>
</evidence>
<accession>A0AAP0NQK0</accession>
<sequence length="792" mass="87049">MGTVARACLGHHAKVRPSDPWSGHPEPVGLDRAPVTPRVPGHGQAPPSSSYPMEKHEPRPLRRGETESRPFQAVGFGITTQLAPSESRILLQVQQLLEYPPVLQSWTNWTNLCYIPPTPSLTLVCQGSHVTELTVIGNRTSPSLGSSPVPMNFVAYNQSLSPKFSIDLFFTVLTKLSRLKVLKLVSLGLWGPLPAMINRFWSLQVLNMTANSISGTIPPEIILLTNLQSLALAGNLLQGSVPDLRNLKGLQVLDVSSNFLGPQIPSLGNTLVDITLRNNTFRSRLPPEFFKNFQSLQRLDLSYNELSGQFPSSLLSLSSIQYLNLAENKLTGALPRNQKCSDGLAFVDLSLNLLSGKLPICLKSNSSNRVAIYSWNCLSIPASKNQHPSSFCHQKALAVKPAEKTHKPQVSKGKLGLFLGVAGATIGALGSLSLIIFAIIRRVRSRRAERNSSEVSDSHKASARLLIEARNLSPVMRLAVQGLPPYRVLCLEEVEEATDNFNQSNVLGGSHFDELYRGRLRDGSKVVVRCFKLRQRHSVSLSQHMEVISKFRHRHLVSALGHCIDILEDHPNSADTIFLVFEYVSNGTLRSHLDDSRRQGVVKWPQRLSIAVGIAKGIQFLHAAISHGSTGNDLKIEHVLLDENLTPKISGYSLRLPSMVRSESNHSGKDLLDHLSSSEHGKKHDIYQLGVILVELITGKPIASQSELDVQRIQLEQSLTASPSSLRSTADPSIRASYAYESLRTTAEITINCLSKDAAKRPTIEDVLWNLQYSVQVQDGWSVSGEKPVAGS</sequence>
<dbReference type="PROSITE" id="PS51450">
    <property type="entry name" value="LRR"/>
    <property type="match status" value="1"/>
</dbReference>
<dbReference type="Gene3D" id="1.10.510.10">
    <property type="entry name" value="Transferase(Phosphotransferase) domain 1"/>
    <property type="match status" value="1"/>
</dbReference>
<evidence type="ECO:0000256" key="12">
    <source>
        <dbReference type="ARBA" id="ARBA00022989"/>
    </source>
</evidence>
<dbReference type="EC" id="2.7.11.1" evidence="2"/>
<evidence type="ECO:0000313" key="21">
    <source>
        <dbReference type="EMBL" id="KAK9114175.1"/>
    </source>
</evidence>
<dbReference type="InterPro" id="IPR001611">
    <property type="entry name" value="Leu-rich_rpt"/>
</dbReference>
<keyword evidence="22" id="KW-1185">Reference proteome</keyword>
<keyword evidence="13 19" id="KW-0472">Membrane</keyword>
<evidence type="ECO:0000256" key="17">
    <source>
        <dbReference type="ARBA" id="ARBA00048679"/>
    </source>
</evidence>
<comment type="caution">
    <text evidence="21">The sequence shown here is derived from an EMBL/GenBank/DDBJ whole genome shotgun (WGS) entry which is preliminary data.</text>
</comment>
<dbReference type="Proteomes" id="UP001420932">
    <property type="component" value="Unassembled WGS sequence"/>
</dbReference>
<dbReference type="EMBL" id="JBBNAF010000009">
    <property type="protein sequence ID" value="KAK9114175.1"/>
    <property type="molecule type" value="Genomic_DNA"/>
</dbReference>
<evidence type="ECO:0000313" key="22">
    <source>
        <dbReference type="Proteomes" id="UP001420932"/>
    </source>
</evidence>
<evidence type="ECO:0000256" key="2">
    <source>
        <dbReference type="ARBA" id="ARBA00012513"/>
    </source>
</evidence>
<evidence type="ECO:0000256" key="10">
    <source>
        <dbReference type="ARBA" id="ARBA00022777"/>
    </source>
</evidence>
<evidence type="ECO:0000256" key="8">
    <source>
        <dbReference type="ARBA" id="ARBA00022737"/>
    </source>
</evidence>
<dbReference type="AlphaFoldDB" id="A0AAP0NQK0"/>
<dbReference type="FunFam" id="3.80.10.10:FF:000041">
    <property type="entry name" value="LRR receptor-like serine/threonine-protein kinase ERECTA"/>
    <property type="match status" value="1"/>
</dbReference>
<keyword evidence="12 19" id="KW-1133">Transmembrane helix</keyword>
<evidence type="ECO:0000256" key="11">
    <source>
        <dbReference type="ARBA" id="ARBA00022840"/>
    </source>
</evidence>
<dbReference type="Gene3D" id="3.30.200.20">
    <property type="entry name" value="Phosphorylase Kinase, domain 1"/>
    <property type="match status" value="1"/>
</dbReference>
<dbReference type="InterPro" id="IPR051824">
    <property type="entry name" value="LRR_Rcpt-Like_S/T_Kinase"/>
</dbReference>
<keyword evidence="3" id="KW-0723">Serine/threonine-protein kinase</keyword>
<dbReference type="FunFam" id="3.80.10.10:FF:000673">
    <property type="entry name" value="Probable LRR receptor-like serine/threonine-protein kinase At2g02780"/>
    <property type="match status" value="1"/>
</dbReference>
<keyword evidence="8" id="KW-0677">Repeat</keyword>
<dbReference type="SUPFAM" id="SSF52058">
    <property type="entry name" value="L domain-like"/>
    <property type="match status" value="1"/>
</dbReference>
<dbReference type="Pfam" id="PF00560">
    <property type="entry name" value="LRR_1"/>
    <property type="match status" value="1"/>
</dbReference>
<evidence type="ECO:0000256" key="4">
    <source>
        <dbReference type="ARBA" id="ARBA00022614"/>
    </source>
</evidence>
<gene>
    <name evidence="21" type="ORF">Syun_020972</name>
</gene>
<evidence type="ECO:0000256" key="5">
    <source>
        <dbReference type="ARBA" id="ARBA00022679"/>
    </source>
</evidence>
<dbReference type="InterPro" id="IPR011009">
    <property type="entry name" value="Kinase-like_dom_sf"/>
</dbReference>
<dbReference type="FunFam" id="1.10.510.10:FF:000431">
    <property type="entry name" value="Putative inactive leucine-rich repeat receptor-like protein kinase"/>
    <property type="match status" value="1"/>
</dbReference>
<evidence type="ECO:0000256" key="1">
    <source>
        <dbReference type="ARBA" id="ARBA00004479"/>
    </source>
</evidence>
<dbReference type="Pfam" id="PF00069">
    <property type="entry name" value="Pkinase"/>
    <property type="match status" value="1"/>
</dbReference>
<comment type="subcellular location">
    <subcellularLocation>
        <location evidence="1">Membrane</location>
        <topology evidence="1">Single-pass type I membrane protein</topology>
    </subcellularLocation>
</comment>
<keyword evidence="15" id="KW-0325">Glycoprotein</keyword>
<keyword evidence="11" id="KW-0067">ATP-binding</keyword>
<dbReference type="GO" id="GO:0004674">
    <property type="term" value="F:protein serine/threonine kinase activity"/>
    <property type="evidence" value="ECO:0007669"/>
    <property type="project" value="UniProtKB-KW"/>
</dbReference>
<keyword evidence="10" id="KW-0418">Kinase</keyword>